<evidence type="ECO:0000313" key="7">
    <source>
        <dbReference type="EMBL" id="KAG5838951.1"/>
    </source>
</evidence>
<reference evidence="7" key="1">
    <citation type="submission" date="2021-01" db="EMBL/GenBank/DDBJ databases">
        <title>A chromosome-scale assembly of European eel, Anguilla anguilla.</title>
        <authorList>
            <person name="Henkel C."/>
            <person name="Jong-Raadsen S.A."/>
            <person name="Dufour S."/>
            <person name="Weltzien F.-A."/>
            <person name="Palstra A.P."/>
            <person name="Pelster B."/>
            <person name="Spaink H.P."/>
            <person name="Van Den Thillart G.E."/>
            <person name="Jansen H."/>
            <person name="Zahm M."/>
            <person name="Klopp C."/>
            <person name="Cedric C."/>
            <person name="Louis A."/>
            <person name="Berthelot C."/>
            <person name="Parey E."/>
            <person name="Roest Crollius H."/>
            <person name="Montfort J."/>
            <person name="Robinson-Rechavi M."/>
            <person name="Bucao C."/>
            <person name="Bouchez O."/>
            <person name="Gislard M."/>
            <person name="Lluch J."/>
            <person name="Milhes M."/>
            <person name="Lampietro C."/>
            <person name="Lopez Roques C."/>
            <person name="Donnadieu C."/>
            <person name="Braasch I."/>
            <person name="Desvignes T."/>
            <person name="Postlethwait J."/>
            <person name="Bobe J."/>
            <person name="Guiguen Y."/>
            <person name="Dirks R."/>
        </authorList>
    </citation>
    <scope>NUCLEOTIDE SEQUENCE</scope>
    <source>
        <strain evidence="7">Tag_6206</strain>
        <tissue evidence="7">Liver</tissue>
    </source>
</reference>
<evidence type="ECO:0000256" key="3">
    <source>
        <dbReference type="ARBA" id="ARBA00035647"/>
    </source>
</evidence>
<dbReference type="Pfam" id="PF08213">
    <property type="entry name" value="COX24_C"/>
    <property type="match status" value="1"/>
</dbReference>
<evidence type="ECO:0000259" key="6">
    <source>
        <dbReference type="SMART" id="SM01155"/>
    </source>
</evidence>
<comment type="subcellular location">
    <subcellularLocation>
        <location evidence="1">Mitochondrion</location>
    </subcellularLocation>
</comment>
<feature type="region of interest" description="Disordered" evidence="5">
    <location>
        <begin position="41"/>
        <end position="61"/>
    </location>
</feature>
<dbReference type="EMBL" id="JAFIRN010000012">
    <property type="protein sequence ID" value="KAG5838951.1"/>
    <property type="molecule type" value="Genomic_DNA"/>
</dbReference>
<evidence type="ECO:0000313" key="8">
    <source>
        <dbReference type="Proteomes" id="UP001044222"/>
    </source>
</evidence>
<protein>
    <recommendedName>
        <fullName evidence="4">Small ribosomal subunit protein mS38</fullName>
    </recommendedName>
</protein>
<gene>
    <name evidence="7" type="ORF">ANANG_G00229170</name>
</gene>
<accession>A0A9D3LXM9</accession>
<evidence type="ECO:0000256" key="4">
    <source>
        <dbReference type="ARBA" id="ARBA00035682"/>
    </source>
</evidence>
<name>A0A9D3LXM9_ANGAN</name>
<comment type="caution">
    <text evidence="7">The sequence shown here is derived from an EMBL/GenBank/DDBJ whole genome shotgun (WGS) entry which is preliminary data.</text>
</comment>
<feature type="domain" description="Ribosomal protein mS38 C-terminal" evidence="6">
    <location>
        <begin position="105"/>
        <end position="138"/>
    </location>
</feature>
<evidence type="ECO:0000256" key="2">
    <source>
        <dbReference type="ARBA" id="ARBA00023128"/>
    </source>
</evidence>
<evidence type="ECO:0000256" key="5">
    <source>
        <dbReference type="SAM" id="MobiDB-lite"/>
    </source>
</evidence>
<dbReference type="GO" id="GO:0005739">
    <property type="term" value="C:mitochondrion"/>
    <property type="evidence" value="ECO:0007669"/>
    <property type="project" value="UniProtKB-SubCell"/>
</dbReference>
<sequence length="183" mass="20251">MFLSRAALSLNAISRVPGALQIPQSAGVAVQLLCSARSSPWSPGAAATPQPPPGPAAPCAGQPLTPSWRRSWCPGSWGSRVLPPAAEPVLGGEEGEGAAAVTPLSCKNVLEIRRRKMNRHKYKKLMKRTTFLRRKVMEGRRKRKQIRFERDLKRIWTRAGLKSAPEGWSAPKIYVRQYQSKKD</sequence>
<dbReference type="PANTHER" id="PTHR32035">
    <property type="entry name" value="AURORA KINASE A-INTERACTING PROTEIN"/>
    <property type="match status" value="1"/>
</dbReference>
<dbReference type="AlphaFoldDB" id="A0A9D3LXM9"/>
<organism evidence="7 8">
    <name type="scientific">Anguilla anguilla</name>
    <name type="common">European freshwater eel</name>
    <name type="synonym">Muraena anguilla</name>
    <dbReference type="NCBI Taxonomy" id="7936"/>
    <lineage>
        <taxon>Eukaryota</taxon>
        <taxon>Metazoa</taxon>
        <taxon>Chordata</taxon>
        <taxon>Craniata</taxon>
        <taxon>Vertebrata</taxon>
        <taxon>Euteleostomi</taxon>
        <taxon>Actinopterygii</taxon>
        <taxon>Neopterygii</taxon>
        <taxon>Teleostei</taxon>
        <taxon>Anguilliformes</taxon>
        <taxon>Anguillidae</taxon>
        <taxon>Anguilla</taxon>
    </lineage>
</organism>
<dbReference type="InterPro" id="IPR013177">
    <property type="entry name" value="Ribosomal_mS38_C"/>
</dbReference>
<keyword evidence="2" id="KW-0496">Mitochondrion</keyword>
<evidence type="ECO:0000256" key="1">
    <source>
        <dbReference type="ARBA" id="ARBA00004173"/>
    </source>
</evidence>
<dbReference type="Proteomes" id="UP001044222">
    <property type="component" value="Chromosome 12"/>
</dbReference>
<proteinExistence type="inferred from homology"/>
<keyword evidence="8" id="KW-1185">Reference proteome</keyword>
<comment type="similarity">
    <text evidence="3">Belongs to the mitochondrion-specific ribosomal protein mS38 family.</text>
</comment>
<dbReference type="SMART" id="SM01155">
    <property type="entry name" value="DUF1713"/>
    <property type="match status" value="1"/>
</dbReference>
<dbReference type="PANTHER" id="PTHR32035:SF3">
    <property type="entry name" value="SMALL RIBOSOMAL SUBUNIT PROTEIN MS38"/>
    <property type="match status" value="1"/>
</dbReference>